<reference evidence="6" key="1">
    <citation type="submission" date="2014-03" db="EMBL/GenBank/DDBJ databases">
        <authorList>
            <person name="Aksoy S."/>
            <person name="Warren W."/>
            <person name="Wilson R.K."/>
        </authorList>
    </citation>
    <scope>NUCLEOTIDE SEQUENCE [LARGE SCALE GENOMIC DNA]</scope>
    <source>
        <strain evidence="6">IAEA</strain>
    </source>
</reference>
<dbReference type="VEuPathDB" id="VectorBase:GPAI004476"/>
<dbReference type="CDD" id="cd12363">
    <property type="entry name" value="RRM_TRA2"/>
    <property type="match status" value="1"/>
</dbReference>
<evidence type="ECO:0000259" key="4">
    <source>
        <dbReference type="PROSITE" id="PS50102"/>
    </source>
</evidence>
<organism evidence="5 6">
    <name type="scientific">Glossina pallidipes</name>
    <name type="common">Tsetse fly</name>
    <dbReference type="NCBI Taxonomy" id="7398"/>
    <lineage>
        <taxon>Eukaryota</taxon>
        <taxon>Metazoa</taxon>
        <taxon>Ecdysozoa</taxon>
        <taxon>Arthropoda</taxon>
        <taxon>Hexapoda</taxon>
        <taxon>Insecta</taxon>
        <taxon>Pterygota</taxon>
        <taxon>Neoptera</taxon>
        <taxon>Endopterygota</taxon>
        <taxon>Diptera</taxon>
        <taxon>Brachycera</taxon>
        <taxon>Muscomorpha</taxon>
        <taxon>Hippoboscoidea</taxon>
        <taxon>Glossinidae</taxon>
        <taxon>Glossina</taxon>
    </lineage>
</organism>
<keyword evidence="6" id="KW-1185">Reference proteome</keyword>
<dbReference type="InterPro" id="IPR050441">
    <property type="entry name" value="RBM"/>
</dbReference>
<dbReference type="SUPFAM" id="SSF54928">
    <property type="entry name" value="RNA-binding domain, RBD"/>
    <property type="match status" value="1"/>
</dbReference>
<dbReference type="Gene3D" id="3.30.70.330">
    <property type="match status" value="1"/>
</dbReference>
<dbReference type="PROSITE" id="PS50102">
    <property type="entry name" value="RRM"/>
    <property type="match status" value="1"/>
</dbReference>
<reference evidence="5" key="2">
    <citation type="submission" date="2020-05" db="UniProtKB">
        <authorList>
            <consortium name="EnsemblMetazoa"/>
        </authorList>
    </citation>
    <scope>IDENTIFICATION</scope>
    <source>
        <strain evidence="5">IAEA</strain>
    </source>
</reference>
<evidence type="ECO:0000313" key="6">
    <source>
        <dbReference type="Proteomes" id="UP000092445"/>
    </source>
</evidence>
<keyword evidence="1 2" id="KW-0694">RNA-binding</keyword>
<evidence type="ECO:0000313" key="5">
    <source>
        <dbReference type="EnsemblMetazoa" id="GPAI004476-PA"/>
    </source>
</evidence>
<dbReference type="InterPro" id="IPR000504">
    <property type="entry name" value="RRM_dom"/>
</dbReference>
<dbReference type="EnsemblMetazoa" id="GPAI004476-RA">
    <property type="protein sequence ID" value="GPAI004476-PA"/>
    <property type="gene ID" value="GPAI004476"/>
</dbReference>
<name>A0A1A9Z5H3_GLOPL</name>
<dbReference type="STRING" id="7398.A0A1A9Z5H3"/>
<dbReference type="Pfam" id="PF00076">
    <property type="entry name" value="RRM_1"/>
    <property type="match status" value="1"/>
</dbReference>
<evidence type="ECO:0000256" key="3">
    <source>
        <dbReference type="SAM" id="MobiDB-lite"/>
    </source>
</evidence>
<protein>
    <recommendedName>
        <fullName evidence="4">RRM domain-containing protein</fullName>
    </recommendedName>
</protein>
<accession>A0A1A9Z5H3</accession>
<dbReference type="GO" id="GO:0003723">
    <property type="term" value="F:RNA binding"/>
    <property type="evidence" value="ECO:0007669"/>
    <property type="project" value="UniProtKB-UniRule"/>
</dbReference>
<dbReference type="Proteomes" id="UP000092445">
    <property type="component" value="Unassembled WGS sequence"/>
</dbReference>
<proteinExistence type="predicted"/>
<sequence length="157" mass="18316">MNCKLFRVLKQRRPSPSRCIGVFGLKISTTQQKIREIFSRYGNIERIQVVIDAQTGHSRGFCFIYYEKLADAKFARENCCGLEVDGRRIRVDYSITERPHTPKLGVYKRRSRKSIRDKYRSRSRKHTRSPGSIILPSSSNGADIIIYMQFLLHLETM</sequence>
<feature type="domain" description="RRM" evidence="4">
    <location>
        <begin position="18"/>
        <end position="96"/>
    </location>
</feature>
<evidence type="ECO:0000256" key="1">
    <source>
        <dbReference type="ARBA" id="ARBA00022884"/>
    </source>
</evidence>
<dbReference type="InterPro" id="IPR035979">
    <property type="entry name" value="RBD_domain_sf"/>
</dbReference>
<dbReference type="SMART" id="SM00360">
    <property type="entry name" value="RRM"/>
    <property type="match status" value="1"/>
</dbReference>
<dbReference type="InterPro" id="IPR012677">
    <property type="entry name" value="Nucleotide-bd_a/b_plait_sf"/>
</dbReference>
<dbReference type="PANTHER" id="PTHR48034">
    <property type="entry name" value="TRANSFORMER-2 SEX-DETERMINING PROTEIN-RELATED"/>
    <property type="match status" value="1"/>
</dbReference>
<dbReference type="AlphaFoldDB" id="A0A1A9Z5H3"/>
<evidence type="ECO:0000256" key="2">
    <source>
        <dbReference type="PROSITE-ProRule" id="PRU00176"/>
    </source>
</evidence>
<feature type="region of interest" description="Disordered" evidence="3">
    <location>
        <begin position="110"/>
        <end position="132"/>
    </location>
</feature>